<protein>
    <submittedName>
        <fullName evidence="2">Helix-turn-helix transcriptional regulator</fullName>
    </submittedName>
</protein>
<feature type="domain" description="HTH luxR-type" evidence="1">
    <location>
        <begin position="306"/>
        <end position="369"/>
    </location>
</feature>
<dbReference type="InterPro" id="IPR036388">
    <property type="entry name" value="WH-like_DNA-bd_sf"/>
</dbReference>
<sequence>MYRSTKPADTAELTELIYGAAFGDCGWQDFLDRLTTTMPDGCSALHYHDLTAPASCVPYVSGFTSDAIDQFNDHFAAINPWIPKSVLVPVGRGLSGEHIVSRSELMKSEFYNDWLKRQTGSETTVGVTIVRSPTRTLLVSTCTSSTNAELNQQAADQYTLLAPHLKRAFDFLRRRDLMMAEQHEGRTLLDTIGVGVIYVGGNLRIRSMNHNAERMAANGSPFRVAVNGRLFMDEPETNAALELLASPVGAPAQPQLRVVRTAEHGAFRITLVRRSASIFTELLDGPTVAVLVEPATSLLGDLRHDHLKDNYGLTPAEIRIACGIAAGLTLKEMSQANGVSYETIRTQLKSIYAKTRVNSQAALVKLLMR</sequence>
<name>A0A9Q8Y743_ENSAD</name>
<dbReference type="InterPro" id="IPR016032">
    <property type="entry name" value="Sig_transdc_resp-reg_C-effctor"/>
</dbReference>
<dbReference type="GO" id="GO:0006355">
    <property type="term" value="P:regulation of DNA-templated transcription"/>
    <property type="evidence" value="ECO:0007669"/>
    <property type="project" value="InterPro"/>
</dbReference>
<reference evidence="2" key="1">
    <citation type="submission" date="2022-06" db="EMBL/GenBank/DDBJ databases">
        <title>Physiological and biochemical characterization and genomic elucidation of a strain of the genus Ensifer adhaerens M8 that combines arsenic oxidation and chromium reduction.</title>
        <authorList>
            <person name="Li X."/>
            <person name="Yu c."/>
        </authorList>
    </citation>
    <scope>NUCLEOTIDE SEQUENCE</scope>
    <source>
        <strain evidence="2">M8</strain>
    </source>
</reference>
<dbReference type="InterPro" id="IPR000792">
    <property type="entry name" value="Tscrpt_reg_LuxR_C"/>
</dbReference>
<accession>A0A9Q8Y743</accession>
<dbReference type="SUPFAM" id="SSF46894">
    <property type="entry name" value="C-terminal effector domain of the bipartite response regulators"/>
    <property type="match status" value="1"/>
</dbReference>
<evidence type="ECO:0000313" key="3">
    <source>
        <dbReference type="Proteomes" id="UP001055460"/>
    </source>
</evidence>
<dbReference type="OrthoDB" id="5914438at2"/>
<dbReference type="AlphaFoldDB" id="A0A9Q8Y743"/>
<proteinExistence type="predicted"/>
<dbReference type="SMART" id="SM00421">
    <property type="entry name" value="HTH_LUXR"/>
    <property type="match status" value="1"/>
</dbReference>
<organism evidence="2 3">
    <name type="scientific">Ensifer adhaerens</name>
    <name type="common">Sinorhizobium morelense</name>
    <dbReference type="NCBI Taxonomy" id="106592"/>
    <lineage>
        <taxon>Bacteria</taxon>
        <taxon>Pseudomonadati</taxon>
        <taxon>Pseudomonadota</taxon>
        <taxon>Alphaproteobacteria</taxon>
        <taxon>Hyphomicrobiales</taxon>
        <taxon>Rhizobiaceae</taxon>
        <taxon>Sinorhizobium/Ensifer group</taxon>
        <taxon>Ensifer</taxon>
    </lineage>
</organism>
<gene>
    <name evidence="2" type="ORF">NE863_01660</name>
</gene>
<dbReference type="EMBL" id="CP098807">
    <property type="protein sequence ID" value="USJ23728.1"/>
    <property type="molecule type" value="Genomic_DNA"/>
</dbReference>
<dbReference type="Gene3D" id="1.10.10.10">
    <property type="entry name" value="Winged helix-like DNA-binding domain superfamily/Winged helix DNA-binding domain"/>
    <property type="match status" value="1"/>
</dbReference>
<dbReference type="RefSeq" id="WP_060516497.1">
    <property type="nucleotide sequence ID" value="NZ_CAXURO020000001.1"/>
</dbReference>
<dbReference type="PROSITE" id="PS50043">
    <property type="entry name" value="HTH_LUXR_2"/>
    <property type="match status" value="1"/>
</dbReference>
<dbReference type="GO" id="GO:0003677">
    <property type="term" value="F:DNA binding"/>
    <property type="evidence" value="ECO:0007669"/>
    <property type="project" value="InterPro"/>
</dbReference>
<evidence type="ECO:0000313" key="2">
    <source>
        <dbReference type="EMBL" id="USJ23728.1"/>
    </source>
</evidence>
<evidence type="ECO:0000259" key="1">
    <source>
        <dbReference type="PROSITE" id="PS50043"/>
    </source>
</evidence>
<dbReference type="Proteomes" id="UP001055460">
    <property type="component" value="Chromosome"/>
</dbReference>